<feature type="region of interest" description="Disordered" evidence="1">
    <location>
        <begin position="27"/>
        <end position="170"/>
    </location>
</feature>
<feature type="compositionally biased region" description="Basic and acidic residues" evidence="1">
    <location>
        <begin position="82"/>
        <end position="98"/>
    </location>
</feature>
<evidence type="ECO:0000313" key="3">
    <source>
        <dbReference type="Proteomes" id="UP000054018"/>
    </source>
</evidence>
<protein>
    <submittedName>
        <fullName evidence="2">Uncharacterized protein</fullName>
    </submittedName>
</protein>
<sequence>MSVAGHPWLLTVESHVTPTADPVLLRVTTTPEPENPPASNVAPSSPVSVHKGKGKASVGESQAIKKECTTQGDLNDDGESEVVEKHIEMDKETSEPVRGRSKKCARSQSESWPPSTRRKSQSRARRLGTKGGKSKGEGTSALSDAPTTPKPKYGRAQVAACTTPPANPQACRTCINRKVRKIGCGKVNDCRKSSARTPKAPAKLQATPTPQPQTPVPPQVDDDMAPPPCKKVRVSKRPQIPPSAVEGSSSSAPQWRITLVICPPQEAPPRHAVPPAIRADISGYTPLPAPPIPPSHAHSPPLEPMPLRMSPVDPSNISYHQRLDDIIQRQDLIFSQVDEVDRRVGDMERRLLGRYQARMEALEGELANCRLMVGMLTREIETLRASVHSAHPPQSAAPPPVHEDLLDLFGPSTNNAAMEETEQTISTQLQGLVFTTTQSGQEMATSGWQDHSLATQVEVDTSSVQVGSGSGAASTGNQEQGGM</sequence>
<feature type="region of interest" description="Disordered" evidence="1">
    <location>
        <begin position="460"/>
        <end position="483"/>
    </location>
</feature>
<reference evidence="3" key="2">
    <citation type="submission" date="2015-01" db="EMBL/GenBank/DDBJ databases">
        <title>Evolutionary Origins and Diversification of the Mycorrhizal Mutualists.</title>
        <authorList>
            <consortium name="DOE Joint Genome Institute"/>
            <consortium name="Mycorrhizal Genomics Consortium"/>
            <person name="Kohler A."/>
            <person name="Kuo A."/>
            <person name="Nagy L.G."/>
            <person name="Floudas D."/>
            <person name="Copeland A."/>
            <person name="Barry K.W."/>
            <person name="Cichocki N."/>
            <person name="Veneault-Fourrey C."/>
            <person name="LaButti K."/>
            <person name="Lindquist E.A."/>
            <person name="Lipzen A."/>
            <person name="Lundell T."/>
            <person name="Morin E."/>
            <person name="Murat C."/>
            <person name="Riley R."/>
            <person name="Ohm R."/>
            <person name="Sun H."/>
            <person name="Tunlid A."/>
            <person name="Henrissat B."/>
            <person name="Grigoriev I.V."/>
            <person name="Hibbett D.S."/>
            <person name="Martin F."/>
        </authorList>
    </citation>
    <scope>NUCLEOTIDE SEQUENCE [LARGE SCALE GENOMIC DNA]</scope>
    <source>
        <strain evidence="3">441</strain>
    </source>
</reference>
<organism evidence="2 3">
    <name type="scientific">Pisolithus microcarpus 441</name>
    <dbReference type="NCBI Taxonomy" id="765257"/>
    <lineage>
        <taxon>Eukaryota</taxon>
        <taxon>Fungi</taxon>
        <taxon>Dikarya</taxon>
        <taxon>Basidiomycota</taxon>
        <taxon>Agaricomycotina</taxon>
        <taxon>Agaricomycetes</taxon>
        <taxon>Agaricomycetidae</taxon>
        <taxon>Boletales</taxon>
        <taxon>Sclerodermatineae</taxon>
        <taxon>Pisolithaceae</taxon>
        <taxon>Pisolithus</taxon>
    </lineage>
</organism>
<accession>A0A0C9ZGG3</accession>
<reference evidence="2 3" key="1">
    <citation type="submission" date="2014-04" db="EMBL/GenBank/DDBJ databases">
        <authorList>
            <consortium name="DOE Joint Genome Institute"/>
            <person name="Kuo A."/>
            <person name="Kohler A."/>
            <person name="Costa M.D."/>
            <person name="Nagy L.G."/>
            <person name="Floudas D."/>
            <person name="Copeland A."/>
            <person name="Barry K.W."/>
            <person name="Cichocki N."/>
            <person name="Veneault-Fourrey C."/>
            <person name="LaButti K."/>
            <person name="Lindquist E.A."/>
            <person name="Lipzen A."/>
            <person name="Lundell T."/>
            <person name="Morin E."/>
            <person name="Murat C."/>
            <person name="Sun H."/>
            <person name="Tunlid A."/>
            <person name="Henrissat B."/>
            <person name="Grigoriev I.V."/>
            <person name="Hibbett D.S."/>
            <person name="Martin F."/>
            <person name="Nordberg H.P."/>
            <person name="Cantor M.N."/>
            <person name="Hua S.X."/>
        </authorList>
    </citation>
    <scope>NUCLEOTIDE SEQUENCE [LARGE SCALE GENOMIC DNA]</scope>
    <source>
        <strain evidence="2 3">441</strain>
    </source>
</reference>
<dbReference type="Proteomes" id="UP000054018">
    <property type="component" value="Unassembled WGS sequence"/>
</dbReference>
<feature type="compositionally biased region" description="Pro residues" evidence="1">
    <location>
        <begin position="209"/>
        <end position="218"/>
    </location>
</feature>
<feature type="compositionally biased region" description="Low complexity" evidence="1">
    <location>
        <begin position="37"/>
        <end position="48"/>
    </location>
</feature>
<feature type="compositionally biased region" description="Basic residues" evidence="1">
    <location>
        <begin position="116"/>
        <end position="128"/>
    </location>
</feature>
<evidence type="ECO:0000256" key="1">
    <source>
        <dbReference type="SAM" id="MobiDB-lite"/>
    </source>
</evidence>
<feature type="compositionally biased region" description="Low complexity" evidence="1">
    <location>
        <begin position="461"/>
        <end position="476"/>
    </location>
</feature>
<evidence type="ECO:0000313" key="2">
    <source>
        <dbReference type="EMBL" id="KIK21572.1"/>
    </source>
</evidence>
<feature type="region of interest" description="Disordered" evidence="1">
    <location>
        <begin position="185"/>
        <end position="222"/>
    </location>
</feature>
<name>A0A0C9ZGG3_9AGAM</name>
<dbReference type="HOGENOM" id="CLU_041699_1_0_1"/>
<gene>
    <name evidence="2" type="ORF">PISMIDRAFT_12199</name>
</gene>
<keyword evidence="3" id="KW-1185">Reference proteome</keyword>
<dbReference type="AlphaFoldDB" id="A0A0C9ZGG3"/>
<proteinExistence type="predicted"/>
<feature type="compositionally biased region" description="Low complexity" evidence="1">
    <location>
        <begin position="197"/>
        <end position="208"/>
    </location>
</feature>
<dbReference type="EMBL" id="KN833750">
    <property type="protein sequence ID" value="KIK21572.1"/>
    <property type="molecule type" value="Genomic_DNA"/>
</dbReference>